<protein>
    <submittedName>
        <fullName evidence="1">Uncharacterized protein</fullName>
    </submittedName>
</protein>
<organism evidence="1 2">
    <name type="scientific">Lentzea aerocolonigenes</name>
    <name type="common">Lechevalieria aerocolonigenes</name>
    <name type="synonym">Saccharothrix aerocolonigenes</name>
    <dbReference type="NCBI Taxonomy" id="68170"/>
    <lineage>
        <taxon>Bacteria</taxon>
        <taxon>Bacillati</taxon>
        <taxon>Actinomycetota</taxon>
        <taxon>Actinomycetes</taxon>
        <taxon>Pseudonocardiales</taxon>
        <taxon>Pseudonocardiaceae</taxon>
        <taxon>Lentzea</taxon>
    </lineage>
</organism>
<dbReference type="AlphaFoldDB" id="A0A0F0H1D6"/>
<name>A0A0F0H1D6_LENAE</name>
<dbReference type="OrthoDB" id="3699265at2"/>
<dbReference type="RefSeq" id="WP_045311914.1">
    <property type="nucleotide sequence ID" value="NZ_JYJG01000084.1"/>
</dbReference>
<proteinExistence type="predicted"/>
<dbReference type="EMBL" id="JYJG01000084">
    <property type="protein sequence ID" value="KJK49400.1"/>
    <property type="molecule type" value="Genomic_DNA"/>
</dbReference>
<dbReference type="Proteomes" id="UP000033393">
    <property type="component" value="Unassembled WGS sequence"/>
</dbReference>
<accession>A0A0F0H1D6</accession>
<evidence type="ECO:0000313" key="1">
    <source>
        <dbReference type="EMBL" id="KJK49400.1"/>
    </source>
</evidence>
<reference evidence="1 2" key="1">
    <citation type="submission" date="2015-02" db="EMBL/GenBank/DDBJ databases">
        <authorList>
            <person name="Ju K.-S."/>
            <person name="Doroghazi J.R."/>
            <person name="Metcalf W."/>
        </authorList>
    </citation>
    <scope>NUCLEOTIDE SEQUENCE [LARGE SCALE GENOMIC DNA]</scope>
    <source>
        <strain evidence="1 2">NRRL B-16140</strain>
    </source>
</reference>
<keyword evidence="2" id="KW-1185">Reference proteome</keyword>
<comment type="caution">
    <text evidence="1">The sequence shown here is derived from an EMBL/GenBank/DDBJ whole genome shotgun (WGS) entry which is preliminary data.</text>
</comment>
<sequence>MNGFAVDPAELRALARPLVRVAGDVADLSGHPEGQVDPARGELFAALTRFRAAADHATDVLVRDVGETDARLADTARHYEEADVFPA</sequence>
<gene>
    <name evidence="1" type="ORF">UK23_13955</name>
</gene>
<evidence type="ECO:0000313" key="2">
    <source>
        <dbReference type="Proteomes" id="UP000033393"/>
    </source>
</evidence>
<dbReference type="PATRIC" id="fig|68170.10.peg.2740"/>